<feature type="region of interest" description="Disordered" evidence="1">
    <location>
        <begin position="1"/>
        <end position="208"/>
    </location>
</feature>
<gene>
    <name evidence="2" type="ORF">PECUL_23A001781</name>
</gene>
<reference evidence="2" key="1">
    <citation type="submission" date="2022-03" db="EMBL/GenBank/DDBJ databases">
        <authorList>
            <person name="Alioto T."/>
            <person name="Alioto T."/>
            <person name="Gomez Garrido J."/>
        </authorList>
    </citation>
    <scope>NUCLEOTIDE SEQUENCE</scope>
</reference>
<dbReference type="EMBL" id="OW240920">
    <property type="protein sequence ID" value="CAH2314984.1"/>
    <property type="molecule type" value="Genomic_DNA"/>
</dbReference>
<proteinExistence type="predicted"/>
<dbReference type="AlphaFoldDB" id="A0AAD1T2Y8"/>
<organism evidence="2 3">
    <name type="scientific">Pelobates cultripes</name>
    <name type="common">Western spadefoot toad</name>
    <dbReference type="NCBI Taxonomy" id="61616"/>
    <lineage>
        <taxon>Eukaryota</taxon>
        <taxon>Metazoa</taxon>
        <taxon>Chordata</taxon>
        <taxon>Craniata</taxon>
        <taxon>Vertebrata</taxon>
        <taxon>Euteleostomi</taxon>
        <taxon>Amphibia</taxon>
        <taxon>Batrachia</taxon>
        <taxon>Anura</taxon>
        <taxon>Pelobatoidea</taxon>
        <taxon>Pelobatidae</taxon>
        <taxon>Pelobates</taxon>
    </lineage>
</organism>
<dbReference type="Proteomes" id="UP001295444">
    <property type="component" value="Chromosome 09"/>
</dbReference>
<evidence type="ECO:0000313" key="3">
    <source>
        <dbReference type="Proteomes" id="UP001295444"/>
    </source>
</evidence>
<sequence>MGVVTVPQAPQQATGTMDSLHEAKQGATKMVDHSDTIVSDKRRQQHAKTETLAARLQPDTPNRNPPAKGQSHRRKEDRGYSPGQLDGPYSKPPRQGPPRTRSNNGHDPEGESAETDSRRKTRAQTALDTQRLPDPQQHSTPGAYRRRASYRTPHLHGQPSPRSEHTEEPQPNDASPDHAGPDRRKRETGDTSEGLTWQNSVWPQRGIG</sequence>
<feature type="compositionally biased region" description="Polar residues" evidence="1">
    <location>
        <begin position="191"/>
        <end position="202"/>
    </location>
</feature>
<feature type="compositionally biased region" description="Basic and acidic residues" evidence="1">
    <location>
        <begin position="175"/>
        <end position="189"/>
    </location>
</feature>
<accession>A0AAD1T2Y8</accession>
<name>A0AAD1T2Y8_PELCU</name>
<feature type="compositionally biased region" description="Basic and acidic residues" evidence="1">
    <location>
        <begin position="19"/>
        <end position="42"/>
    </location>
</feature>
<feature type="compositionally biased region" description="Polar residues" evidence="1">
    <location>
        <begin position="8"/>
        <end position="17"/>
    </location>
</feature>
<evidence type="ECO:0000256" key="1">
    <source>
        <dbReference type="SAM" id="MobiDB-lite"/>
    </source>
</evidence>
<evidence type="ECO:0000313" key="2">
    <source>
        <dbReference type="EMBL" id="CAH2314984.1"/>
    </source>
</evidence>
<protein>
    <submittedName>
        <fullName evidence="2">Uncharacterized protein</fullName>
    </submittedName>
</protein>
<keyword evidence="3" id="KW-1185">Reference proteome</keyword>